<evidence type="ECO:0000256" key="8">
    <source>
        <dbReference type="SAM" id="Phobius"/>
    </source>
</evidence>
<comment type="subcellular location">
    <subcellularLocation>
        <location evidence="1">Membrane</location>
        <topology evidence="1">Single-pass type I membrane protein</topology>
    </subcellularLocation>
</comment>
<evidence type="ECO:0000256" key="1">
    <source>
        <dbReference type="ARBA" id="ARBA00004479"/>
    </source>
</evidence>
<feature type="region of interest" description="Disordered" evidence="7">
    <location>
        <begin position="65"/>
        <end position="84"/>
    </location>
</feature>
<feature type="transmembrane region" description="Helical" evidence="8">
    <location>
        <begin position="36"/>
        <end position="56"/>
    </location>
</feature>
<evidence type="ECO:0000256" key="6">
    <source>
        <dbReference type="ARBA" id="ARBA00023136"/>
    </source>
</evidence>
<keyword evidence="4" id="KW-0732">Signal</keyword>
<evidence type="ECO:0000256" key="2">
    <source>
        <dbReference type="ARBA" id="ARBA00005554"/>
    </source>
</evidence>
<dbReference type="InterPro" id="IPR024810">
    <property type="entry name" value="MAB21L/cGLR"/>
</dbReference>
<dbReference type="PRINTS" id="PR02107">
    <property type="entry name" value="INOS145TPRIP"/>
</dbReference>
<dbReference type="PANTHER" id="PTHR10656:SF40">
    <property type="entry name" value="INOSITOL 1,4,5-TRISPHOSPHATE RECEPTOR-INTERACTING PROTEIN-LIKE 1"/>
    <property type="match status" value="1"/>
</dbReference>
<dbReference type="SMART" id="SM01265">
    <property type="entry name" value="Mab-21"/>
    <property type="match status" value="1"/>
</dbReference>
<dbReference type="GO" id="GO:0016020">
    <property type="term" value="C:membrane"/>
    <property type="evidence" value="ECO:0007669"/>
    <property type="project" value="UniProtKB-SubCell"/>
</dbReference>
<keyword evidence="11" id="KW-1185">Reference proteome</keyword>
<feature type="compositionally biased region" description="Acidic residues" evidence="7">
    <location>
        <begin position="65"/>
        <end position="82"/>
    </location>
</feature>
<sequence>MAQLWQELEQKSQEQRSKEQNPVAWRAQLFAALQHWQFWAIAGILLLLTLWLCWCLRKRRYEEDSSSEEEEQEEQNEEEEGNELANDLARHFEEHIQWPDQKLFTKGESVLRLVNTLILVARQVLSDCSFPGLGPRFDIGSAMEGWSPYEENIIYRVLVSLTPPSGHAFLPELCNQGEMPERKFRIRVELGCAYVMEDDMLCCLHHDEEEQRRNMGPSLLQTVCTGSYLDVQKTARRFHQLVKTCWAVLPYSHWWQLTRLPCSRSCKFKMAKGEEKILTEIMLGVQQGDSDIFMSSQASEALFTPSTTWTLSCAVAEAKFFELTTRHVPDGSFHFRCLQLCTRVLVCTGFSKYILKTVVMHLLNTTPLSGWRRTHFLERLDDIMRYLCHCLEEKRLDHFFFGNEKIPEEIVLPPALQRAEPFNLFQHLAQDPDAHEQAMREFKELQHRLTTQLFFQGY</sequence>
<dbReference type="Gene3D" id="1.10.1410.40">
    <property type="match status" value="1"/>
</dbReference>
<protein>
    <recommendedName>
        <fullName evidence="9">Mab-21-like HhH/H2TH-like domain-containing protein</fullName>
    </recommendedName>
</protein>
<dbReference type="Proteomes" id="UP000694522">
    <property type="component" value="Unplaced"/>
</dbReference>
<evidence type="ECO:0000313" key="11">
    <source>
        <dbReference type="Proteomes" id="UP000694522"/>
    </source>
</evidence>
<evidence type="ECO:0000256" key="3">
    <source>
        <dbReference type="ARBA" id="ARBA00022692"/>
    </source>
</evidence>
<proteinExistence type="inferred from homology"/>
<evidence type="ECO:0000313" key="10">
    <source>
        <dbReference type="Ensembl" id="ENSACOP00000011385.1"/>
    </source>
</evidence>
<dbReference type="Ensembl" id="ENSACOT00000011791.1">
    <property type="protein sequence ID" value="ENSACOP00000011385.1"/>
    <property type="gene ID" value="ENSACOG00000007923.1"/>
</dbReference>
<keyword evidence="3 8" id="KW-0812">Transmembrane</keyword>
<evidence type="ECO:0000256" key="7">
    <source>
        <dbReference type="SAM" id="MobiDB-lite"/>
    </source>
</evidence>
<reference evidence="10" key="2">
    <citation type="submission" date="2025-09" db="UniProtKB">
        <authorList>
            <consortium name="Ensembl"/>
        </authorList>
    </citation>
    <scope>IDENTIFICATION</scope>
</reference>
<feature type="domain" description="Mab-21-like HhH/H2TH-like" evidence="9">
    <location>
        <begin position="350"/>
        <end position="401"/>
    </location>
</feature>
<name>A0A8B9FQF5_9PSIT</name>
<evidence type="ECO:0000259" key="9">
    <source>
        <dbReference type="Pfam" id="PF20266"/>
    </source>
</evidence>
<dbReference type="Pfam" id="PF20266">
    <property type="entry name" value="Mab-21_C"/>
    <property type="match status" value="1"/>
</dbReference>
<comment type="similarity">
    <text evidence="2">Belongs to the ITPRIP family.</text>
</comment>
<dbReference type="PANTHER" id="PTHR10656">
    <property type="entry name" value="CELL FATE DETERMINING PROTEIN MAB21-RELATED"/>
    <property type="match status" value="1"/>
</dbReference>
<dbReference type="InterPro" id="IPR046906">
    <property type="entry name" value="Mab-21_HhH/H2TH-like"/>
</dbReference>
<keyword evidence="6 8" id="KW-0472">Membrane</keyword>
<accession>A0A8B9FQF5</accession>
<dbReference type="InterPro" id="IPR026250">
    <property type="entry name" value="ITPRIP-like"/>
</dbReference>
<keyword evidence="5 8" id="KW-1133">Transmembrane helix</keyword>
<organism evidence="10 11">
    <name type="scientific">Amazona collaria</name>
    <name type="common">yellow-billed parrot</name>
    <dbReference type="NCBI Taxonomy" id="241587"/>
    <lineage>
        <taxon>Eukaryota</taxon>
        <taxon>Metazoa</taxon>
        <taxon>Chordata</taxon>
        <taxon>Craniata</taxon>
        <taxon>Vertebrata</taxon>
        <taxon>Euteleostomi</taxon>
        <taxon>Archelosauria</taxon>
        <taxon>Archosauria</taxon>
        <taxon>Dinosauria</taxon>
        <taxon>Saurischia</taxon>
        <taxon>Theropoda</taxon>
        <taxon>Coelurosauria</taxon>
        <taxon>Aves</taxon>
        <taxon>Neognathae</taxon>
        <taxon>Neoaves</taxon>
        <taxon>Telluraves</taxon>
        <taxon>Australaves</taxon>
        <taxon>Psittaciformes</taxon>
        <taxon>Psittacidae</taxon>
        <taxon>Amazona</taxon>
    </lineage>
</organism>
<reference evidence="10" key="1">
    <citation type="submission" date="2025-08" db="UniProtKB">
        <authorList>
            <consortium name="Ensembl"/>
        </authorList>
    </citation>
    <scope>IDENTIFICATION</scope>
</reference>
<evidence type="ECO:0000256" key="4">
    <source>
        <dbReference type="ARBA" id="ARBA00022729"/>
    </source>
</evidence>
<evidence type="ECO:0000256" key="5">
    <source>
        <dbReference type="ARBA" id="ARBA00022989"/>
    </source>
</evidence>
<dbReference type="AlphaFoldDB" id="A0A8B9FQF5"/>